<sequence length="556" mass="60796">MSRHHISDTMRYSRRSVAGIAAVGVLAAALVGCSPSEEDDQKVITIFGEQGGQMDLNTNSFTLLMEEKFDVDIQFETTGYESGAANEARQVSLAGGDLPEAYMLVPWASQFNKAELQRYGDQGVLLPLNDLIDEYAPNIADALAAEPGFETLATAPDGKIWGLPQWNDCYHCSYPYKFWINTEWLTTLGLDAPTTPDEFFDVMMAFKTGDPNGNGVADEIPITGSAQWSVVPYIMNAFISNSFNTGAGANGQPVSLGLDGDTVQMQPMQDGWREGLKFLNKLWEAGLIDPAAFSQGDDTMQGLGNNAEAVILGGATAIHSGIFVSVGQEDGRDNQYFPIPPLEGPAGPHATYQLPSIPGATFVVTKAADETEQKVIMEMMDYLFTEEGHMRGEFGEEDIGWRAADEGEVALDAELEATFFDILVDEENEADYNGSWGPMAQVFETTEFRNAQVAPLDINTQPGYERRLFEATKLYEGKDSDAIFPYWDLWVPVEEGNELSTLTANIESNVATSTAEFVTGVRDPNSDGDWNGYLDGLQGLGIDRYLEIWQAAYDAS</sequence>
<accession>A0ABU0PAY9</accession>
<dbReference type="Proteomes" id="UP001239085">
    <property type="component" value="Unassembled WGS sequence"/>
</dbReference>
<dbReference type="SUPFAM" id="SSF53850">
    <property type="entry name" value="Periplasmic binding protein-like II"/>
    <property type="match status" value="1"/>
</dbReference>
<dbReference type="EMBL" id="JAUSXK010000001">
    <property type="protein sequence ID" value="MDQ0644505.1"/>
    <property type="molecule type" value="Genomic_DNA"/>
</dbReference>
<dbReference type="PANTHER" id="PTHR43649">
    <property type="entry name" value="ARABINOSE-BINDING PROTEIN-RELATED"/>
    <property type="match status" value="1"/>
</dbReference>
<comment type="caution">
    <text evidence="1">The sequence shown here is derived from an EMBL/GenBank/DDBJ whole genome shotgun (WGS) entry which is preliminary data.</text>
</comment>
<organism evidence="1 2">
    <name type="scientific">Microbacterium murale</name>
    <dbReference type="NCBI Taxonomy" id="1081040"/>
    <lineage>
        <taxon>Bacteria</taxon>
        <taxon>Bacillati</taxon>
        <taxon>Actinomycetota</taxon>
        <taxon>Actinomycetes</taxon>
        <taxon>Micrococcales</taxon>
        <taxon>Microbacteriaceae</taxon>
        <taxon>Microbacterium</taxon>
    </lineage>
</organism>
<proteinExistence type="predicted"/>
<evidence type="ECO:0000313" key="1">
    <source>
        <dbReference type="EMBL" id="MDQ0644505.1"/>
    </source>
</evidence>
<dbReference type="Gene3D" id="3.40.190.10">
    <property type="entry name" value="Periplasmic binding protein-like II"/>
    <property type="match status" value="2"/>
</dbReference>
<keyword evidence="2" id="KW-1185">Reference proteome</keyword>
<evidence type="ECO:0000313" key="2">
    <source>
        <dbReference type="Proteomes" id="UP001239085"/>
    </source>
</evidence>
<dbReference type="InterPro" id="IPR050490">
    <property type="entry name" value="Bact_solute-bd_prot1"/>
</dbReference>
<reference evidence="1 2" key="1">
    <citation type="submission" date="2023-07" db="EMBL/GenBank/DDBJ databases">
        <title>Comparative genomics of wheat-associated soil bacteria to identify genetic determinants of phenazine resistance.</title>
        <authorList>
            <person name="Mouncey N."/>
        </authorList>
    </citation>
    <scope>NUCLEOTIDE SEQUENCE [LARGE SCALE GENOMIC DNA]</scope>
    <source>
        <strain evidence="1 2">W2I7</strain>
    </source>
</reference>
<name>A0ABU0PAY9_9MICO</name>
<protein>
    <submittedName>
        <fullName evidence="1">Aldouronate transport system substrate-binding protein</fullName>
    </submittedName>
</protein>
<dbReference type="PROSITE" id="PS51257">
    <property type="entry name" value="PROKAR_LIPOPROTEIN"/>
    <property type="match status" value="1"/>
</dbReference>
<dbReference type="PANTHER" id="PTHR43649:SF12">
    <property type="entry name" value="DIACETYLCHITOBIOSE BINDING PROTEIN DASA"/>
    <property type="match status" value="1"/>
</dbReference>
<gene>
    <name evidence="1" type="ORF">QFZ46_002665</name>
</gene>